<evidence type="ECO:0000313" key="2">
    <source>
        <dbReference type="EMBL" id="TWR27067.1"/>
    </source>
</evidence>
<dbReference type="PRINTS" id="PR00834">
    <property type="entry name" value="PROTEASES2C"/>
</dbReference>
<keyword evidence="2" id="KW-0645">Protease</keyword>
<dbReference type="GO" id="GO:0004252">
    <property type="term" value="F:serine-type endopeptidase activity"/>
    <property type="evidence" value="ECO:0007669"/>
    <property type="project" value="InterPro"/>
</dbReference>
<dbReference type="InterPro" id="IPR009003">
    <property type="entry name" value="Peptidase_S1_PA"/>
</dbReference>
<dbReference type="PANTHER" id="PTHR43019">
    <property type="entry name" value="SERINE ENDOPROTEASE DEGS"/>
    <property type="match status" value="1"/>
</dbReference>
<dbReference type="PANTHER" id="PTHR43019:SF23">
    <property type="entry name" value="PROTEASE DO-LIKE 5, CHLOROPLASTIC"/>
    <property type="match status" value="1"/>
</dbReference>
<accession>A0A563U6T9</accession>
<dbReference type="SUPFAM" id="SSF50494">
    <property type="entry name" value="Trypsin-like serine proteases"/>
    <property type="match status" value="1"/>
</dbReference>
<protein>
    <submittedName>
        <fullName evidence="2">Trypsin-like serine protease</fullName>
    </submittedName>
</protein>
<organism evidence="2 3">
    <name type="scientific">Mucilaginibacter achroorhodeus</name>
    <dbReference type="NCBI Taxonomy" id="2599294"/>
    <lineage>
        <taxon>Bacteria</taxon>
        <taxon>Pseudomonadati</taxon>
        <taxon>Bacteroidota</taxon>
        <taxon>Sphingobacteriia</taxon>
        <taxon>Sphingobacteriales</taxon>
        <taxon>Sphingobacteriaceae</taxon>
        <taxon>Mucilaginibacter</taxon>
    </lineage>
</organism>
<dbReference type="AlphaFoldDB" id="A0A563U6T9"/>
<proteinExistence type="predicted"/>
<keyword evidence="1" id="KW-0472">Membrane</keyword>
<dbReference type="InterPro" id="IPR001940">
    <property type="entry name" value="Peptidase_S1C"/>
</dbReference>
<keyword evidence="3" id="KW-1185">Reference proteome</keyword>
<evidence type="ECO:0000313" key="3">
    <source>
        <dbReference type="Proteomes" id="UP000318010"/>
    </source>
</evidence>
<name>A0A563U6T9_9SPHI</name>
<keyword evidence="2" id="KW-0378">Hydrolase</keyword>
<dbReference type="GO" id="GO:0006508">
    <property type="term" value="P:proteolysis"/>
    <property type="evidence" value="ECO:0007669"/>
    <property type="project" value="UniProtKB-KW"/>
</dbReference>
<sequence length="367" mass="40938">MRDNQLLEMIERYLGGEMTLQEREEFEALRKKDASIDVKMAEHKDFTSLIKQYNERKKLETRLNAIHQEIDVHTLKEDLMAHPSWIVQMWRNHHSKISVAASVAILAILLTLFITGDLSNKDPRYIQLKREVDKIKGRTEQLNTKTDKIIKDGKANGPTINAKFKGTGFAITGNGYIVTNFHVVNGGDSVYVQNDAGESFHTKVIYTDPNNDLAFLQITDPNFKNLGPIPYTFKKSKSDLGEDVYTLGYPANDVKLSPGAVTGATGFKGDSTEYELYIPINPGNSGGPLLDSKGNIIGVINGKQTETTGVGFAKKSNYLLKAIESIPGDSLSKALSLNTKNTMANLSRTQQIKKLRNYVFMVKVYNQ</sequence>
<comment type="caution">
    <text evidence="2">The sequence shown here is derived from an EMBL/GenBank/DDBJ whole genome shotgun (WGS) entry which is preliminary data.</text>
</comment>
<dbReference type="Proteomes" id="UP000318010">
    <property type="component" value="Unassembled WGS sequence"/>
</dbReference>
<dbReference type="RefSeq" id="WP_146270329.1">
    <property type="nucleotide sequence ID" value="NZ_VOEI01000002.1"/>
</dbReference>
<feature type="transmembrane region" description="Helical" evidence="1">
    <location>
        <begin position="97"/>
        <end position="116"/>
    </location>
</feature>
<dbReference type="OrthoDB" id="9766361at2"/>
<reference evidence="2 3" key="1">
    <citation type="submission" date="2019-07" db="EMBL/GenBank/DDBJ databases">
        <authorList>
            <person name="Kim J."/>
        </authorList>
    </citation>
    <scope>NUCLEOTIDE SEQUENCE [LARGE SCALE GENOMIC DNA]</scope>
    <source>
        <strain evidence="2 3">MJ1a</strain>
    </source>
</reference>
<dbReference type="EMBL" id="VOEI01000002">
    <property type="protein sequence ID" value="TWR27067.1"/>
    <property type="molecule type" value="Genomic_DNA"/>
</dbReference>
<keyword evidence="1" id="KW-0812">Transmembrane</keyword>
<dbReference type="Gene3D" id="2.40.10.120">
    <property type="match status" value="1"/>
</dbReference>
<evidence type="ECO:0000256" key="1">
    <source>
        <dbReference type="SAM" id="Phobius"/>
    </source>
</evidence>
<gene>
    <name evidence="2" type="ORF">FPZ42_08525</name>
</gene>
<keyword evidence="1" id="KW-1133">Transmembrane helix</keyword>
<dbReference type="Pfam" id="PF13365">
    <property type="entry name" value="Trypsin_2"/>
    <property type="match status" value="1"/>
</dbReference>